<dbReference type="OrthoDB" id="5196985at2"/>
<dbReference type="STRING" id="57704.SAMN04489793_4480"/>
<dbReference type="RefSeq" id="WP_068741637.1">
    <property type="nucleotide sequence ID" value="NZ_CBDRGN010000006.1"/>
</dbReference>
<keyword evidence="1" id="KW-0812">Transmembrane</keyword>
<gene>
    <name evidence="2" type="ORF">SAMN04489793_4480</name>
</gene>
<dbReference type="Proteomes" id="UP000182241">
    <property type="component" value="Unassembled WGS sequence"/>
</dbReference>
<name>A0A1H4Z988_TSUTY</name>
<evidence type="ECO:0000313" key="2">
    <source>
        <dbReference type="EMBL" id="SED26729.1"/>
    </source>
</evidence>
<reference evidence="3" key="1">
    <citation type="submission" date="2016-10" db="EMBL/GenBank/DDBJ databases">
        <authorList>
            <person name="Varghese N."/>
            <person name="Submissions S."/>
        </authorList>
    </citation>
    <scope>NUCLEOTIDE SEQUENCE [LARGE SCALE GENOMIC DNA]</scope>
    <source>
        <strain evidence="3">DSM 44234</strain>
    </source>
</reference>
<sequence length="100" mass="10249">MTNDNGTAPAPATKSTKLALLSDIRTVIAALLGIYGVLLLIAGLVPSFAELGARDFEHTPDRVDMAAGSAGNLWVGGALVLVAVAFETWAVMGVKRAGGR</sequence>
<proteinExistence type="predicted"/>
<keyword evidence="1" id="KW-1133">Transmembrane helix</keyword>
<dbReference type="EMBL" id="FNSA01000003">
    <property type="protein sequence ID" value="SED26729.1"/>
    <property type="molecule type" value="Genomic_DNA"/>
</dbReference>
<evidence type="ECO:0000313" key="3">
    <source>
        <dbReference type="Proteomes" id="UP000182241"/>
    </source>
</evidence>
<protein>
    <submittedName>
        <fullName evidence="2">Uncharacterized protein</fullName>
    </submittedName>
</protein>
<feature type="transmembrane region" description="Helical" evidence="1">
    <location>
        <begin position="69"/>
        <end position="92"/>
    </location>
</feature>
<organism evidence="2 3">
    <name type="scientific">Tsukamurella tyrosinosolvens</name>
    <dbReference type="NCBI Taxonomy" id="57704"/>
    <lineage>
        <taxon>Bacteria</taxon>
        <taxon>Bacillati</taxon>
        <taxon>Actinomycetota</taxon>
        <taxon>Actinomycetes</taxon>
        <taxon>Mycobacteriales</taxon>
        <taxon>Tsukamurellaceae</taxon>
        <taxon>Tsukamurella</taxon>
    </lineage>
</organism>
<dbReference type="AlphaFoldDB" id="A0A1H4Z988"/>
<keyword evidence="1" id="KW-0472">Membrane</keyword>
<accession>A0A1H4Z988</accession>
<feature type="transmembrane region" description="Helical" evidence="1">
    <location>
        <begin position="27"/>
        <end position="49"/>
    </location>
</feature>
<evidence type="ECO:0000256" key="1">
    <source>
        <dbReference type="SAM" id="Phobius"/>
    </source>
</evidence>
<keyword evidence="3" id="KW-1185">Reference proteome</keyword>